<dbReference type="OrthoDB" id="9789529at2"/>
<dbReference type="Pfam" id="PF00126">
    <property type="entry name" value="HTH_1"/>
    <property type="match status" value="1"/>
</dbReference>
<comment type="caution">
    <text evidence="6">The sequence shown here is derived from an EMBL/GenBank/DDBJ whole genome shotgun (WGS) entry which is preliminary data.</text>
</comment>
<dbReference type="STRING" id="1120923.SAMN02746095_01151"/>
<evidence type="ECO:0000256" key="3">
    <source>
        <dbReference type="ARBA" id="ARBA00023125"/>
    </source>
</evidence>
<evidence type="ECO:0000259" key="5">
    <source>
        <dbReference type="PROSITE" id="PS50931"/>
    </source>
</evidence>
<proteinExistence type="inferred from homology"/>
<dbReference type="Gene3D" id="1.10.10.10">
    <property type="entry name" value="Winged helix-like DNA-binding domain superfamily/Winged helix DNA-binding domain"/>
    <property type="match status" value="1"/>
</dbReference>
<evidence type="ECO:0000256" key="4">
    <source>
        <dbReference type="ARBA" id="ARBA00023163"/>
    </source>
</evidence>
<reference evidence="6 7" key="1">
    <citation type="submission" date="2012-11" db="EMBL/GenBank/DDBJ databases">
        <title>Whole genome sequence of Acidocella aminolytica 101 = DSM 11237.</title>
        <authorList>
            <person name="Azuma Y."/>
            <person name="Higashiura N."/>
            <person name="Hirakawa H."/>
            <person name="Matsushita K."/>
        </authorList>
    </citation>
    <scope>NUCLEOTIDE SEQUENCE [LARGE SCALE GENOMIC DNA]</scope>
    <source>
        <strain evidence="7">101 / DSM 11237</strain>
    </source>
</reference>
<dbReference type="GO" id="GO:0003677">
    <property type="term" value="F:DNA binding"/>
    <property type="evidence" value="ECO:0007669"/>
    <property type="project" value="UniProtKB-KW"/>
</dbReference>
<keyword evidence="2" id="KW-0805">Transcription regulation</keyword>
<dbReference type="SUPFAM" id="SSF46785">
    <property type="entry name" value="Winged helix' DNA-binding domain"/>
    <property type="match status" value="1"/>
</dbReference>
<dbReference type="InterPro" id="IPR036388">
    <property type="entry name" value="WH-like_DNA-bd_sf"/>
</dbReference>
<gene>
    <name evidence="6" type="ORF">Aam_127_021</name>
</gene>
<organism evidence="6 7">
    <name type="scientific">Acidocella aminolytica 101 = DSM 11237</name>
    <dbReference type="NCBI Taxonomy" id="1120923"/>
    <lineage>
        <taxon>Bacteria</taxon>
        <taxon>Pseudomonadati</taxon>
        <taxon>Pseudomonadota</taxon>
        <taxon>Alphaproteobacteria</taxon>
        <taxon>Acetobacterales</taxon>
        <taxon>Acidocellaceae</taxon>
        <taxon>Acidocella</taxon>
    </lineage>
</organism>
<dbReference type="PROSITE" id="PS50931">
    <property type="entry name" value="HTH_LYSR"/>
    <property type="match status" value="1"/>
</dbReference>
<dbReference type="InterPro" id="IPR036390">
    <property type="entry name" value="WH_DNA-bd_sf"/>
</dbReference>
<dbReference type="InterPro" id="IPR005119">
    <property type="entry name" value="LysR_subst-bd"/>
</dbReference>
<protein>
    <submittedName>
        <fullName evidence="6">Transcriptional regulator LysR</fullName>
    </submittedName>
</protein>
<feature type="domain" description="HTH lysR-type" evidence="5">
    <location>
        <begin position="5"/>
        <end position="62"/>
    </location>
</feature>
<dbReference type="EMBL" id="BANC01000125">
    <property type="protein sequence ID" value="GAN81942.1"/>
    <property type="molecule type" value="Genomic_DNA"/>
</dbReference>
<evidence type="ECO:0000256" key="2">
    <source>
        <dbReference type="ARBA" id="ARBA00023015"/>
    </source>
</evidence>
<evidence type="ECO:0000256" key="1">
    <source>
        <dbReference type="ARBA" id="ARBA00009437"/>
    </source>
</evidence>
<dbReference type="InterPro" id="IPR050176">
    <property type="entry name" value="LTTR"/>
</dbReference>
<dbReference type="SUPFAM" id="SSF53850">
    <property type="entry name" value="Periplasmic binding protein-like II"/>
    <property type="match status" value="1"/>
</dbReference>
<dbReference type="PRINTS" id="PR00039">
    <property type="entry name" value="HTHLYSR"/>
</dbReference>
<dbReference type="PANTHER" id="PTHR30579:SF7">
    <property type="entry name" value="HTH-TYPE TRANSCRIPTIONAL REGULATOR LRHA-RELATED"/>
    <property type="match status" value="1"/>
</dbReference>
<dbReference type="GO" id="GO:0003700">
    <property type="term" value="F:DNA-binding transcription factor activity"/>
    <property type="evidence" value="ECO:0007669"/>
    <property type="project" value="InterPro"/>
</dbReference>
<evidence type="ECO:0000313" key="6">
    <source>
        <dbReference type="EMBL" id="GAN81942.1"/>
    </source>
</evidence>
<dbReference type="InterPro" id="IPR000847">
    <property type="entry name" value="LysR_HTH_N"/>
</dbReference>
<dbReference type="Pfam" id="PF03466">
    <property type="entry name" value="LysR_substrate"/>
    <property type="match status" value="1"/>
</dbReference>
<dbReference type="AlphaFoldDB" id="A0A0D6PJT1"/>
<dbReference type="FunFam" id="1.10.10.10:FF:000001">
    <property type="entry name" value="LysR family transcriptional regulator"/>
    <property type="match status" value="1"/>
</dbReference>
<sequence>MDGLLDPVLLRSFVAVVETGGFSTAARQLGVSQSTVSQHITRLEAQTGRKLLARDTHSVTTTPDGDAVLPFAKRALEANARIRQYFQAGALRGRVRFGASEDFVFSALPDMLAEFIARHPEVDLELTVGLSEALYERFDAGQLDLILAKRREGDARGRRAWVDDLCWVGRPGMAPDLGAPLPLVLYPPPSMTRRRALAVLDANQRRWRVACTSESLSGLRAAAMAGLGVVPLAAQLIPPGLAELTSSGLPTLGAVEFIVLGAKYGGRDAVTALADVLLASTGRLRGG</sequence>
<name>A0A0D6PJT1_9PROT</name>
<dbReference type="Proteomes" id="UP000032668">
    <property type="component" value="Unassembled WGS sequence"/>
</dbReference>
<comment type="similarity">
    <text evidence="1">Belongs to the LysR transcriptional regulatory family.</text>
</comment>
<keyword evidence="3" id="KW-0238">DNA-binding</keyword>
<dbReference type="RefSeq" id="WP_048880337.1">
    <property type="nucleotide sequence ID" value="NZ_BANC01000125.1"/>
</dbReference>
<keyword evidence="4" id="KW-0804">Transcription</keyword>
<keyword evidence="7" id="KW-1185">Reference proteome</keyword>
<dbReference type="Gene3D" id="3.40.190.10">
    <property type="entry name" value="Periplasmic binding protein-like II"/>
    <property type="match status" value="2"/>
</dbReference>
<evidence type="ECO:0000313" key="7">
    <source>
        <dbReference type="Proteomes" id="UP000032668"/>
    </source>
</evidence>
<accession>A0A0D6PJT1</accession>
<dbReference type="PANTHER" id="PTHR30579">
    <property type="entry name" value="TRANSCRIPTIONAL REGULATOR"/>
    <property type="match status" value="1"/>
</dbReference>